<dbReference type="InterPro" id="IPR013783">
    <property type="entry name" value="Ig-like_fold"/>
</dbReference>
<dbReference type="Gene3D" id="2.60.40.10">
    <property type="entry name" value="Immunoglobulins"/>
    <property type="match status" value="2"/>
</dbReference>
<dbReference type="Proteomes" id="UP000694388">
    <property type="component" value="Unplaced"/>
</dbReference>
<keyword evidence="1" id="KW-0393">Immunoglobulin domain</keyword>
<dbReference type="GO" id="GO:0007411">
    <property type="term" value="P:axon guidance"/>
    <property type="evidence" value="ECO:0007669"/>
    <property type="project" value="TreeGrafter"/>
</dbReference>
<feature type="domain" description="Ig-like" evidence="2">
    <location>
        <begin position="108"/>
        <end position="192"/>
    </location>
</feature>
<evidence type="ECO:0000313" key="4">
    <source>
        <dbReference type="Proteomes" id="UP000694388"/>
    </source>
</evidence>
<dbReference type="SMART" id="SM00409">
    <property type="entry name" value="IG"/>
    <property type="match status" value="2"/>
</dbReference>
<evidence type="ECO:0000256" key="1">
    <source>
        <dbReference type="ARBA" id="ARBA00023319"/>
    </source>
</evidence>
<dbReference type="GO" id="GO:0070593">
    <property type="term" value="P:dendrite self-avoidance"/>
    <property type="evidence" value="ECO:0007669"/>
    <property type="project" value="TreeGrafter"/>
</dbReference>
<dbReference type="InterPro" id="IPR003599">
    <property type="entry name" value="Ig_sub"/>
</dbReference>
<sequence>MAKQTHDPSLDEVSNDVHSFCADLWSHTSWKPVSHFYLTQAASVVQSLTLPSPLSPFHPHSKRYMQFPNGSLQILMTTPDDAGIFTCKVSSGDLQEFRQVSLHFPAEPLVGDTLVEVHAGTTARLPCLLPRRTTPSHWHRLDDGPMNARFKILRDGALLVPTVGLQDDGRYSCVAKSQAGNIYSPALRLKVTGGLTITKPPGDLEILAGKRAEFPCTVSDKHANIIWTR</sequence>
<accession>A0A8C4WXF3</accession>
<dbReference type="SUPFAM" id="SSF48726">
    <property type="entry name" value="Immunoglobulin"/>
    <property type="match status" value="2"/>
</dbReference>
<dbReference type="GO" id="GO:0098632">
    <property type="term" value="F:cell-cell adhesion mediator activity"/>
    <property type="evidence" value="ECO:0007669"/>
    <property type="project" value="TreeGrafter"/>
</dbReference>
<reference evidence="3" key="1">
    <citation type="submission" date="2025-08" db="UniProtKB">
        <authorList>
            <consortium name="Ensembl"/>
        </authorList>
    </citation>
    <scope>IDENTIFICATION</scope>
</reference>
<dbReference type="PANTHER" id="PTHR10075">
    <property type="entry name" value="BASIGIN RELATED"/>
    <property type="match status" value="1"/>
</dbReference>
<keyword evidence="4" id="KW-1185">Reference proteome</keyword>
<name>A0A8C4WXF3_EPTBU</name>
<evidence type="ECO:0000313" key="3">
    <source>
        <dbReference type="Ensembl" id="ENSEBUP00000017885.1"/>
    </source>
</evidence>
<dbReference type="PANTHER" id="PTHR10075:SF103">
    <property type="entry name" value="ROUNDABOUT HOMOLOG 4"/>
    <property type="match status" value="1"/>
</dbReference>
<dbReference type="GO" id="GO:0007156">
    <property type="term" value="P:homophilic cell adhesion via plasma membrane adhesion molecules"/>
    <property type="evidence" value="ECO:0007669"/>
    <property type="project" value="TreeGrafter"/>
</dbReference>
<protein>
    <recommendedName>
        <fullName evidence="2">Ig-like domain-containing protein</fullName>
    </recommendedName>
</protein>
<reference evidence="3" key="2">
    <citation type="submission" date="2025-09" db="UniProtKB">
        <authorList>
            <consortium name="Ensembl"/>
        </authorList>
    </citation>
    <scope>IDENTIFICATION</scope>
</reference>
<dbReference type="GO" id="GO:0030424">
    <property type="term" value="C:axon"/>
    <property type="evidence" value="ECO:0007669"/>
    <property type="project" value="TreeGrafter"/>
</dbReference>
<organism evidence="3 4">
    <name type="scientific">Eptatretus burgeri</name>
    <name type="common">Inshore hagfish</name>
    <dbReference type="NCBI Taxonomy" id="7764"/>
    <lineage>
        <taxon>Eukaryota</taxon>
        <taxon>Metazoa</taxon>
        <taxon>Chordata</taxon>
        <taxon>Craniata</taxon>
        <taxon>Vertebrata</taxon>
        <taxon>Cyclostomata</taxon>
        <taxon>Myxini</taxon>
        <taxon>Myxiniformes</taxon>
        <taxon>Myxinidae</taxon>
        <taxon>Eptatretinae</taxon>
        <taxon>Eptatretus</taxon>
    </lineage>
</organism>
<proteinExistence type="predicted"/>
<dbReference type="InterPro" id="IPR007110">
    <property type="entry name" value="Ig-like_dom"/>
</dbReference>
<evidence type="ECO:0000259" key="2">
    <source>
        <dbReference type="PROSITE" id="PS50835"/>
    </source>
</evidence>
<dbReference type="Ensembl" id="ENSEBUT00000018461.1">
    <property type="protein sequence ID" value="ENSEBUP00000017885.1"/>
    <property type="gene ID" value="ENSEBUG00000011182.1"/>
</dbReference>
<dbReference type="InterPro" id="IPR003598">
    <property type="entry name" value="Ig_sub2"/>
</dbReference>
<dbReference type="SMART" id="SM00408">
    <property type="entry name" value="IGc2"/>
    <property type="match status" value="1"/>
</dbReference>
<dbReference type="AlphaFoldDB" id="A0A8C4WXF3"/>
<dbReference type="PROSITE" id="PS50835">
    <property type="entry name" value="IG_LIKE"/>
    <property type="match status" value="1"/>
</dbReference>
<dbReference type="GO" id="GO:0005886">
    <property type="term" value="C:plasma membrane"/>
    <property type="evidence" value="ECO:0007669"/>
    <property type="project" value="TreeGrafter"/>
</dbReference>
<dbReference type="InterPro" id="IPR036179">
    <property type="entry name" value="Ig-like_dom_sf"/>
</dbReference>